<evidence type="ECO:0000313" key="2">
    <source>
        <dbReference type="Proteomes" id="UP000487649"/>
    </source>
</evidence>
<gene>
    <name evidence="1" type="ORF">GMA92_15200</name>
</gene>
<proteinExistence type="predicted"/>
<reference evidence="1 2" key="1">
    <citation type="journal article" date="2019" name="Nat. Med.">
        <title>A library of human gut bacterial isolates paired with longitudinal multiomics data enables mechanistic microbiome research.</title>
        <authorList>
            <person name="Poyet M."/>
            <person name="Groussin M."/>
            <person name="Gibbons S.M."/>
            <person name="Avila-Pacheco J."/>
            <person name="Jiang X."/>
            <person name="Kearney S.M."/>
            <person name="Perrotta A.R."/>
            <person name="Berdy B."/>
            <person name="Zhao S."/>
            <person name="Lieberman T.D."/>
            <person name="Swanson P.K."/>
            <person name="Smith M."/>
            <person name="Roesemann S."/>
            <person name="Alexander J.E."/>
            <person name="Rich S.A."/>
            <person name="Livny J."/>
            <person name="Vlamakis H."/>
            <person name="Clish C."/>
            <person name="Bullock K."/>
            <person name="Deik A."/>
            <person name="Scott J."/>
            <person name="Pierce K.A."/>
            <person name="Xavier R.J."/>
            <person name="Alm E.J."/>
        </authorList>
    </citation>
    <scope>NUCLEOTIDE SEQUENCE [LARGE SCALE GENOMIC DNA]</scope>
    <source>
        <strain evidence="1 2">BIOML-A198</strain>
    </source>
</reference>
<comment type="caution">
    <text evidence="1">The sequence shown here is derived from an EMBL/GenBank/DDBJ whole genome shotgun (WGS) entry which is preliminary data.</text>
</comment>
<dbReference type="AlphaFoldDB" id="A0A9X4XHP9"/>
<sequence length="148" mass="17157">MQNNFRTIKNKTKNFTIIDNNILQDKNLSLKARGLLCFMLHLPETWVFTEKGLATVTGEGLKSIKSGLKELEDNKYLYRMQMRHNGGSFGSMMYYLFEQPTEMKFDGKSINSIDQSIQISNIQTTDTFNIDKSHPDFHYLNGGWMLED</sequence>
<organism evidence="1 2">
    <name type="scientific">Turicibacter sanguinis</name>
    <dbReference type="NCBI Taxonomy" id="154288"/>
    <lineage>
        <taxon>Bacteria</taxon>
        <taxon>Bacillati</taxon>
        <taxon>Bacillota</taxon>
        <taxon>Erysipelotrichia</taxon>
        <taxon>Erysipelotrichales</taxon>
        <taxon>Turicibacteraceae</taxon>
        <taxon>Turicibacter</taxon>
    </lineage>
</organism>
<evidence type="ECO:0000313" key="1">
    <source>
        <dbReference type="EMBL" id="MTK22742.1"/>
    </source>
</evidence>
<dbReference type="Proteomes" id="UP000487649">
    <property type="component" value="Unassembled WGS sequence"/>
</dbReference>
<accession>A0A9X4XHP9</accession>
<evidence type="ECO:0008006" key="3">
    <source>
        <dbReference type="Google" id="ProtNLM"/>
    </source>
</evidence>
<dbReference type="EMBL" id="WMQE01000054">
    <property type="protein sequence ID" value="MTK22742.1"/>
    <property type="molecule type" value="Genomic_DNA"/>
</dbReference>
<protein>
    <recommendedName>
        <fullName evidence="3">Helix-turn-helix domain-containing protein</fullName>
    </recommendedName>
</protein>
<name>A0A9X4XHP9_9FIRM</name>